<evidence type="ECO:0000256" key="4">
    <source>
        <dbReference type="SAM" id="Phobius"/>
    </source>
</evidence>
<dbReference type="Gene3D" id="2.120.10.80">
    <property type="entry name" value="Kelch-type beta propeller"/>
    <property type="match status" value="2"/>
</dbReference>
<feature type="compositionally biased region" description="Polar residues" evidence="3">
    <location>
        <begin position="936"/>
        <end position="945"/>
    </location>
</feature>
<dbReference type="InterPro" id="IPR015915">
    <property type="entry name" value="Kelch-typ_b-propeller"/>
</dbReference>
<evidence type="ECO:0000256" key="3">
    <source>
        <dbReference type="SAM" id="MobiDB-lite"/>
    </source>
</evidence>
<dbReference type="Proteomes" id="UP001301958">
    <property type="component" value="Unassembled WGS sequence"/>
</dbReference>
<dbReference type="PANTHER" id="PTHR46093">
    <property type="entry name" value="ACYL-COA-BINDING DOMAIN-CONTAINING PROTEIN 5"/>
    <property type="match status" value="1"/>
</dbReference>
<keyword evidence="4" id="KW-1133">Transmembrane helix</keyword>
<dbReference type="AlphaFoldDB" id="A0AAN7BPI2"/>
<dbReference type="PANTHER" id="PTHR46093:SF18">
    <property type="entry name" value="FIBRONECTIN TYPE-III DOMAIN-CONTAINING PROTEIN"/>
    <property type="match status" value="1"/>
</dbReference>
<feature type="compositionally biased region" description="Low complexity" evidence="3">
    <location>
        <begin position="890"/>
        <end position="908"/>
    </location>
</feature>
<keyword evidence="1" id="KW-0880">Kelch repeat</keyword>
<feature type="region of interest" description="Disordered" evidence="3">
    <location>
        <begin position="1"/>
        <end position="44"/>
    </location>
</feature>
<accession>A0AAN7BPI2</accession>
<keyword evidence="4" id="KW-0472">Membrane</keyword>
<proteinExistence type="predicted"/>
<feature type="compositionally biased region" description="Basic residues" evidence="3">
    <location>
        <begin position="25"/>
        <end position="34"/>
    </location>
</feature>
<reference evidence="5" key="2">
    <citation type="submission" date="2023-05" db="EMBL/GenBank/DDBJ databases">
        <authorList>
            <consortium name="Lawrence Berkeley National Laboratory"/>
            <person name="Steindorff A."/>
            <person name="Hensen N."/>
            <person name="Bonometti L."/>
            <person name="Westerberg I."/>
            <person name="Brannstrom I.O."/>
            <person name="Guillou S."/>
            <person name="Cros-Aarteil S."/>
            <person name="Calhoun S."/>
            <person name="Haridas S."/>
            <person name="Kuo A."/>
            <person name="Mondo S."/>
            <person name="Pangilinan J."/>
            <person name="Riley R."/>
            <person name="Labutti K."/>
            <person name="Andreopoulos B."/>
            <person name="Lipzen A."/>
            <person name="Chen C."/>
            <person name="Yanf M."/>
            <person name="Daum C."/>
            <person name="Ng V."/>
            <person name="Clum A."/>
            <person name="Ohm R."/>
            <person name="Martin F."/>
            <person name="Silar P."/>
            <person name="Natvig D."/>
            <person name="Lalanne C."/>
            <person name="Gautier V."/>
            <person name="Ament-Velasquez S.L."/>
            <person name="Kruys A."/>
            <person name="Hutchinson M.I."/>
            <person name="Powell A.J."/>
            <person name="Barry K."/>
            <person name="Miller A.N."/>
            <person name="Grigoriev I.V."/>
            <person name="Debuchy R."/>
            <person name="Gladieux P."/>
            <person name="Thoren M.H."/>
            <person name="Johannesson H."/>
        </authorList>
    </citation>
    <scope>NUCLEOTIDE SEQUENCE</scope>
    <source>
        <strain evidence="5">CBS 990.96</strain>
    </source>
</reference>
<feature type="region of interest" description="Disordered" evidence="3">
    <location>
        <begin position="91"/>
        <end position="167"/>
    </location>
</feature>
<feature type="transmembrane region" description="Helical" evidence="4">
    <location>
        <begin position="718"/>
        <end position="742"/>
    </location>
</feature>
<keyword evidence="2" id="KW-0677">Repeat</keyword>
<organism evidence="5 6">
    <name type="scientific">Podospora fimiseda</name>
    <dbReference type="NCBI Taxonomy" id="252190"/>
    <lineage>
        <taxon>Eukaryota</taxon>
        <taxon>Fungi</taxon>
        <taxon>Dikarya</taxon>
        <taxon>Ascomycota</taxon>
        <taxon>Pezizomycotina</taxon>
        <taxon>Sordariomycetes</taxon>
        <taxon>Sordariomycetidae</taxon>
        <taxon>Sordariales</taxon>
        <taxon>Podosporaceae</taxon>
        <taxon>Podospora</taxon>
    </lineage>
</organism>
<dbReference type="EMBL" id="MU865343">
    <property type="protein sequence ID" value="KAK4226733.1"/>
    <property type="molecule type" value="Genomic_DNA"/>
</dbReference>
<evidence type="ECO:0000313" key="6">
    <source>
        <dbReference type="Proteomes" id="UP001301958"/>
    </source>
</evidence>
<feature type="compositionally biased region" description="Low complexity" evidence="3">
    <location>
        <begin position="156"/>
        <end position="167"/>
    </location>
</feature>
<comment type="caution">
    <text evidence="5">The sequence shown here is derived from an EMBL/GenBank/DDBJ whole genome shotgun (WGS) entry which is preliminary data.</text>
</comment>
<evidence type="ECO:0000256" key="1">
    <source>
        <dbReference type="ARBA" id="ARBA00022441"/>
    </source>
</evidence>
<reference evidence="5" key="1">
    <citation type="journal article" date="2023" name="Mol. Phylogenet. Evol.">
        <title>Genome-scale phylogeny and comparative genomics of the fungal order Sordariales.</title>
        <authorList>
            <person name="Hensen N."/>
            <person name="Bonometti L."/>
            <person name="Westerberg I."/>
            <person name="Brannstrom I.O."/>
            <person name="Guillou S."/>
            <person name="Cros-Aarteil S."/>
            <person name="Calhoun S."/>
            <person name="Haridas S."/>
            <person name="Kuo A."/>
            <person name="Mondo S."/>
            <person name="Pangilinan J."/>
            <person name="Riley R."/>
            <person name="LaButti K."/>
            <person name="Andreopoulos B."/>
            <person name="Lipzen A."/>
            <person name="Chen C."/>
            <person name="Yan M."/>
            <person name="Daum C."/>
            <person name="Ng V."/>
            <person name="Clum A."/>
            <person name="Steindorff A."/>
            <person name="Ohm R.A."/>
            <person name="Martin F."/>
            <person name="Silar P."/>
            <person name="Natvig D.O."/>
            <person name="Lalanne C."/>
            <person name="Gautier V."/>
            <person name="Ament-Velasquez S.L."/>
            <person name="Kruys A."/>
            <person name="Hutchinson M.I."/>
            <person name="Powell A.J."/>
            <person name="Barry K."/>
            <person name="Miller A.N."/>
            <person name="Grigoriev I.V."/>
            <person name="Debuchy R."/>
            <person name="Gladieux P."/>
            <person name="Hiltunen Thoren M."/>
            <person name="Johannesson H."/>
        </authorList>
    </citation>
    <scope>NUCLEOTIDE SEQUENCE</scope>
    <source>
        <strain evidence="5">CBS 990.96</strain>
    </source>
</reference>
<dbReference type="Pfam" id="PF24681">
    <property type="entry name" value="Kelch_KLHDC2_KLHL20_DRC7"/>
    <property type="match status" value="1"/>
</dbReference>
<feature type="region of interest" description="Disordered" evidence="3">
    <location>
        <begin position="834"/>
        <end position="952"/>
    </location>
</feature>
<sequence length="983" mass="104692">MPVIIPPTQLPKSSSDPEISLTHPRPVRPKFHHRCTNDRLREGSQSVLFLSSMSGKIRKDRKSVFKELGLDTDQPNGPYASEHEFGEITGLASPASTFSPNQENASDDGKSETGGNQNRDQGEQNQNDSARSPASPSRSSRPWYSRLTPSRRPKVRAVSSAPPPSVSSFSRVSMIALLIAVVLPAFSFYNGDEKVALAGVAEAGVISGRMEDSGPFLEPRADSPTKVCKRWAHQSAHLNGTLYIYGGQATNSQDQKSDAWNNNFLALDLTKSWDISSPALHGLPQPNGPPAVSLGYLWNDYNNLYLYGGQFSDTPFVEPAPVSVWRFNIPRQTWTEFKNPKTSGGNASTDGGIPVQRAAEGAGVSVPELGLSWYFGGHYDEHTTPGWSNQTPRLYLKSLLEFTHPGYANDGVYSLRNVGAEKSGVFRNITEGGLQVHDAFSERADAVLVFVPGWGDRGVLIGLAGGSVQNDEENFIDDLEILDVYDIAHSQWYHQKTTGERPTVRVNLCAVTASAPDASSFQIYVYGGQNLTPYRSQTQYSDMYILSIPAFHWIKVSPNPSPQTPSPRAGHTCNLRDGQILIIGGYTGENTPCDPPGIYVFNATSLTWSNKFTSLSHPPDLSSENSVLANSFGYQVPAPVYSVIGGDANGGATLTTPSAGKPTSGPFATGKPPIFTITESGTTATITHWGPGATTTDGVVINPGKPPAAKEDEISGGLIAAGIIAALAGLLAGYLGYCAWLYRRQVRAYKSHLAISNRYSGPAGVSTSGLSTLAAFFWGTRKGSKKSNKSATSARTATAAANMMMENEKQQKPRFSSDTMDSWFQQGNMIPTEPKIMFDDYGSGSGGGSERPSPGSGITGTSGTNSTSLHPSSGVGVGGVSRPATWWREGGSAAASGSRSGSGQRTQGSGTGTGTGSGITPSSVPRPVPLRRSRSTGGESNSSTELLLDGQEPSFFSVVMGPRRALRVVNGLEGENNNGGTHE</sequence>
<name>A0AAN7BPI2_9PEZI</name>
<evidence type="ECO:0008006" key="7">
    <source>
        <dbReference type="Google" id="ProtNLM"/>
    </source>
</evidence>
<keyword evidence="4" id="KW-0812">Transmembrane</keyword>
<feature type="compositionally biased region" description="Low complexity" evidence="3">
    <location>
        <begin position="850"/>
        <end position="874"/>
    </location>
</feature>
<gene>
    <name evidence="5" type="ORF">QBC38DRAFT_365818</name>
</gene>
<feature type="compositionally biased region" description="Low complexity" evidence="3">
    <location>
        <begin position="129"/>
        <end position="142"/>
    </location>
</feature>
<feature type="compositionally biased region" description="Polar residues" evidence="3">
    <location>
        <begin position="94"/>
        <end position="104"/>
    </location>
</feature>
<keyword evidence="6" id="KW-1185">Reference proteome</keyword>
<dbReference type="SUPFAM" id="SSF117281">
    <property type="entry name" value="Kelch motif"/>
    <property type="match status" value="1"/>
</dbReference>
<evidence type="ECO:0000313" key="5">
    <source>
        <dbReference type="EMBL" id="KAK4226733.1"/>
    </source>
</evidence>
<evidence type="ECO:0000256" key="2">
    <source>
        <dbReference type="ARBA" id="ARBA00022737"/>
    </source>
</evidence>
<protein>
    <recommendedName>
        <fullName evidence="7">Kelch repeat-containing protein</fullName>
    </recommendedName>
</protein>
<feature type="compositionally biased region" description="Polar residues" evidence="3">
    <location>
        <begin position="113"/>
        <end position="128"/>
    </location>
</feature>